<evidence type="ECO:0000256" key="6">
    <source>
        <dbReference type="ARBA" id="ARBA00022833"/>
    </source>
</evidence>
<organism evidence="10 11">
    <name type="scientific">Cyclotella atomus</name>
    <dbReference type="NCBI Taxonomy" id="382360"/>
    <lineage>
        <taxon>Eukaryota</taxon>
        <taxon>Sar</taxon>
        <taxon>Stramenopiles</taxon>
        <taxon>Ochrophyta</taxon>
        <taxon>Bacillariophyta</taxon>
        <taxon>Coscinodiscophyceae</taxon>
        <taxon>Thalassiosirophycidae</taxon>
        <taxon>Stephanodiscales</taxon>
        <taxon>Stephanodiscaceae</taxon>
        <taxon>Cyclotella</taxon>
    </lineage>
</organism>
<dbReference type="EMBL" id="JALLPJ020001075">
    <property type="protein sequence ID" value="KAL3776933.1"/>
    <property type="molecule type" value="Genomic_DNA"/>
</dbReference>
<keyword evidence="11" id="KW-1185">Reference proteome</keyword>
<evidence type="ECO:0000256" key="3">
    <source>
        <dbReference type="ARBA" id="ARBA00022670"/>
    </source>
</evidence>
<sequence>MNNDPPSCPCCTTNPWSQSFSLCIECSSTAKPSVGLDPSTPPSTNFYQYANGNWMKNNPIPSGYPSWNSFMELRLKSQEDCKAILEELEKKLRDGENVTEEEGKVALFYGKGMEENEIEKLGMEPLGPVLKLCKDISSVDDGKTKANLLGELARRFGIHPFFSIGAGPDKKNSAWSTGQIAQGGISLPDRDYYFDEDKADKRDEYKKFMGSLLTLLGGTDDVDGLVDKIYKLEESLAEAHMTKTENRDPVTTYNKMSIENLTEMCDGKFDFASYLKGATGKTEEELGEINVRNVKAIQCAAAIASEVDAGTLEGYLRWKAVVSCSPYMSKEFVEKHFGFYEGVLQGTKEMKPRWKKIMEFTESALGEALGKLYCAKYFDNSCKERAFAIVEQVRQALEDRLKEVDWMKSEDTRQNALKKMEKFGVKIGYPDKWIDYSSLTFVKDEPFLSMVFKSRAFENELEIKEMNAPTDKGKWHMTPQTVNAYYHPSLNEIVFPAAILQHPFFDKDADDAVNFGSMGAVIGHEMTHGFDDKGRKFDHEGNMVDWWSEEDGKEYESRVQVMVDQASKFEVHGQNVKGALCSGENIADLGGLRLSMRALVNSKGYDPNRRIDGFTPIQRFFLSWAQCWRQNILQERALQLLTIDPHGPNELRCNGPLSNIPEFHEAFAVADDDPMFKPKDCRVDIW</sequence>
<evidence type="ECO:0000256" key="2">
    <source>
        <dbReference type="ARBA" id="ARBA00007357"/>
    </source>
</evidence>
<keyword evidence="4" id="KW-0479">Metal-binding</keyword>
<dbReference type="InterPro" id="IPR018497">
    <property type="entry name" value="Peptidase_M13_C"/>
</dbReference>
<reference evidence="10 11" key="1">
    <citation type="submission" date="2024-10" db="EMBL/GenBank/DDBJ databases">
        <title>Updated reference genomes for cyclostephanoid diatoms.</title>
        <authorList>
            <person name="Roberts W.R."/>
            <person name="Alverson A.J."/>
        </authorList>
    </citation>
    <scope>NUCLEOTIDE SEQUENCE [LARGE SCALE GENOMIC DNA]</scope>
    <source>
        <strain evidence="10 11">AJA010-31</strain>
    </source>
</reference>
<dbReference type="GO" id="GO:0008237">
    <property type="term" value="F:metallopeptidase activity"/>
    <property type="evidence" value="ECO:0007669"/>
    <property type="project" value="UniProtKB-KW"/>
</dbReference>
<evidence type="ECO:0000256" key="1">
    <source>
        <dbReference type="ARBA" id="ARBA00001947"/>
    </source>
</evidence>
<dbReference type="Pfam" id="PF01431">
    <property type="entry name" value="Peptidase_M13"/>
    <property type="match status" value="1"/>
</dbReference>
<dbReference type="AlphaFoldDB" id="A0ABD3NNQ1"/>
<feature type="domain" description="Peptidase M13 N-terminal" evidence="9">
    <location>
        <begin position="42"/>
        <end position="430"/>
    </location>
</feature>
<evidence type="ECO:0000256" key="7">
    <source>
        <dbReference type="ARBA" id="ARBA00023049"/>
    </source>
</evidence>
<evidence type="ECO:0008006" key="12">
    <source>
        <dbReference type="Google" id="ProtNLM"/>
    </source>
</evidence>
<evidence type="ECO:0000259" key="9">
    <source>
        <dbReference type="Pfam" id="PF05649"/>
    </source>
</evidence>
<evidence type="ECO:0000256" key="5">
    <source>
        <dbReference type="ARBA" id="ARBA00022801"/>
    </source>
</evidence>
<dbReference type="PRINTS" id="PR00786">
    <property type="entry name" value="NEPRILYSIN"/>
</dbReference>
<keyword evidence="5" id="KW-0378">Hydrolase</keyword>
<accession>A0ABD3NNQ1</accession>
<comment type="caution">
    <text evidence="10">The sequence shown here is derived from an EMBL/GenBank/DDBJ whole genome shotgun (WGS) entry which is preliminary data.</text>
</comment>
<dbReference type="Gene3D" id="3.40.390.10">
    <property type="entry name" value="Collagenase (Catalytic Domain)"/>
    <property type="match status" value="1"/>
</dbReference>
<keyword evidence="7" id="KW-0482">Metalloprotease</keyword>
<keyword evidence="6" id="KW-0862">Zinc</keyword>
<dbReference type="Pfam" id="PF05649">
    <property type="entry name" value="Peptidase_M13_N"/>
    <property type="match status" value="1"/>
</dbReference>
<comment type="similarity">
    <text evidence="2">Belongs to the peptidase M13 family.</text>
</comment>
<name>A0ABD3NNQ1_9STRA</name>
<protein>
    <recommendedName>
        <fullName evidence="12">Endothelin-converting enzyme 1</fullName>
    </recommendedName>
</protein>
<dbReference type="Gene3D" id="1.10.1380.10">
    <property type="entry name" value="Neutral endopeptidase , domain2"/>
    <property type="match status" value="1"/>
</dbReference>
<dbReference type="Proteomes" id="UP001530400">
    <property type="component" value="Unassembled WGS sequence"/>
</dbReference>
<evidence type="ECO:0000256" key="4">
    <source>
        <dbReference type="ARBA" id="ARBA00022723"/>
    </source>
</evidence>
<dbReference type="InterPro" id="IPR024079">
    <property type="entry name" value="MetalloPept_cat_dom_sf"/>
</dbReference>
<dbReference type="GO" id="GO:0006508">
    <property type="term" value="P:proteolysis"/>
    <property type="evidence" value="ECO:0007669"/>
    <property type="project" value="UniProtKB-KW"/>
</dbReference>
<dbReference type="PANTHER" id="PTHR11733">
    <property type="entry name" value="ZINC METALLOPROTEASE FAMILY M13 NEPRILYSIN-RELATED"/>
    <property type="match status" value="1"/>
</dbReference>
<dbReference type="SUPFAM" id="SSF55486">
    <property type="entry name" value="Metalloproteases ('zincins'), catalytic domain"/>
    <property type="match status" value="1"/>
</dbReference>
<feature type="domain" description="Peptidase M13 C-terminal" evidence="8">
    <location>
        <begin position="483"/>
        <end position="683"/>
    </location>
</feature>
<dbReference type="GO" id="GO:0046872">
    <property type="term" value="F:metal ion binding"/>
    <property type="evidence" value="ECO:0007669"/>
    <property type="project" value="UniProtKB-KW"/>
</dbReference>
<dbReference type="InterPro" id="IPR000718">
    <property type="entry name" value="Peptidase_M13"/>
</dbReference>
<evidence type="ECO:0000313" key="11">
    <source>
        <dbReference type="Proteomes" id="UP001530400"/>
    </source>
</evidence>
<comment type="cofactor">
    <cofactor evidence="1">
        <name>Zn(2+)</name>
        <dbReference type="ChEBI" id="CHEBI:29105"/>
    </cofactor>
</comment>
<dbReference type="CDD" id="cd08662">
    <property type="entry name" value="M13"/>
    <property type="match status" value="1"/>
</dbReference>
<dbReference type="InterPro" id="IPR008753">
    <property type="entry name" value="Peptidase_M13_N"/>
</dbReference>
<evidence type="ECO:0000313" key="10">
    <source>
        <dbReference type="EMBL" id="KAL3776933.1"/>
    </source>
</evidence>
<keyword evidence="3" id="KW-0645">Protease</keyword>
<evidence type="ECO:0000259" key="8">
    <source>
        <dbReference type="Pfam" id="PF01431"/>
    </source>
</evidence>
<proteinExistence type="inferred from homology"/>
<dbReference type="PROSITE" id="PS51885">
    <property type="entry name" value="NEPRILYSIN"/>
    <property type="match status" value="1"/>
</dbReference>
<dbReference type="InterPro" id="IPR042089">
    <property type="entry name" value="Peptidase_M13_dom_2"/>
</dbReference>
<dbReference type="PANTHER" id="PTHR11733:SF167">
    <property type="entry name" value="FI17812P1-RELATED"/>
    <property type="match status" value="1"/>
</dbReference>
<gene>
    <name evidence="10" type="ORF">ACHAWO_005572</name>
</gene>